<evidence type="ECO:0000256" key="3">
    <source>
        <dbReference type="SAM" id="SignalP"/>
    </source>
</evidence>
<dbReference type="FunFam" id="3.40.80.10:FF:000001">
    <property type="entry name" value="Peptidoglycan recognition protein 1"/>
    <property type="match status" value="2"/>
</dbReference>
<feature type="chain" id="PRO_5040381933" evidence="3">
    <location>
        <begin position="19"/>
        <end position="459"/>
    </location>
</feature>
<evidence type="ECO:0000259" key="5">
    <source>
        <dbReference type="SMART" id="SM00701"/>
    </source>
</evidence>
<dbReference type="Gene3D" id="3.40.80.10">
    <property type="entry name" value="Peptidoglycan recognition protein-like"/>
    <property type="match status" value="2"/>
</dbReference>
<sequence length="459" mass="52816">MKLLRFVLANLLFLSVNCLSFTQQEWMANELGSCPTIVSRADWHAKPPKGRTPLNTPVPYIILHHTDWDECFDFDTCAAMMRKIQDFHQQGRGWDDIGYNFCVGEDGRVYEGRGWDTVGAHAPWYNFHSIGICMMGNFDKKVPNRESINAVFSLIKCTVEKAKVMSNYTLYGHRQVRDTTCPGDDLFAEIQSWPHWIKRESGSCSTIVSRADWHAKPPKGRTPLKTPVPYVILHHTEGNECFDFDTCAATMRNLQNSHQQERGWDDIGYNFCVGEDGRIYEGRGWDTVGAHAPWYNLRSIGICMMGNFSKKYPNEESISAVYSLINCTFQRTKLMTNFTLYGHQQVSDTNCPGDYLFADMMLWPGWVSNGCMLSSAWLNFLTHQKRSKLNNRWDQEHTTHLLRKGRARNSHFSLQNKVYVESYLVRSSTSSGHRLSQGLSLWRYAVLAWLGTRYTLPTY</sequence>
<organism evidence="6 7">
    <name type="scientific">Holothuria leucospilota</name>
    <name type="common">Black long sea cucumber</name>
    <name type="synonym">Mertensiothuria leucospilota</name>
    <dbReference type="NCBI Taxonomy" id="206669"/>
    <lineage>
        <taxon>Eukaryota</taxon>
        <taxon>Metazoa</taxon>
        <taxon>Echinodermata</taxon>
        <taxon>Eleutherozoa</taxon>
        <taxon>Echinozoa</taxon>
        <taxon>Holothuroidea</taxon>
        <taxon>Aspidochirotacea</taxon>
        <taxon>Aspidochirotida</taxon>
        <taxon>Holothuriidae</taxon>
        <taxon>Holothuria</taxon>
    </lineage>
</organism>
<dbReference type="GO" id="GO:0002376">
    <property type="term" value="P:immune system process"/>
    <property type="evidence" value="ECO:0007669"/>
    <property type="project" value="UniProtKB-KW"/>
</dbReference>
<dbReference type="GO" id="GO:0008745">
    <property type="term" value="F:N-acetylmuramoyl-L-alanine amidase activity"/>
    <property type="evidence" value="ECO:0007669"/>
    <property type="project" value="InterPro"/>
</dbReference>
<feature type="domain" description="Peptidoglycan recognition protein family" evidence="5">
    <location>
        <begin position="35"/>
        <end position="177"/>
    </location>
</feature>
<dbReference type="Pfam" id="PF01510">
    <property type="entry name" value="Amidase_2"/>
    <property type="match status" value="2"/>
</dbReference>
<feature type="domain" description="N-acetylmuramoyl-L-alanine amidase" evidence="4">
    <location>
        <begin position="46"/>
        <end position="183"/>
    </location>
</feature>
<dbReference type="OrthoDB" id="10001926at2759"/>
<dbReference type="Proteomes" id="UP001152320">
    <property type="component" value="Chromosome 23"/>
</dbReference>
<dbReference type="CDD" id="cd06583">
    <property type="entry name" value="PGRP"/>
    <property type="match status" value="2"/>
</dbReference>
<dbReference type="PANTHER" id="PTHR11022:SF41">
    <property type="entry name" value="PEPTIDOGLYCAN-RECOGNITION PROTEIN LC-RELATED"/>
    <property type="match status" value="1"/>
</dbReference>
<dbReference type="SMART" id="SM00701">
    <property type="entry name" value="PGRP"/>
    <property type="match status" value="2"/>
</dbReference>
<evidence type="ECO:0000313" key="6">
    <source>
        <dbReference type="EMBL" id="KAJ8019518.1"/>
    </source>
</evidence>
<reference evidence="6" key="1">
    <citation type="submission" date="2021-10" db="EMBL/GenBank/DDBJ databases">
        <title>Tropical sea cucumber genome reveals ecological adaptation and Cuvierian tubules defense mechanism.</title>
        <authorList>
            <person name="Chen T."/>
        </authorList>
    </citation>
    <scope>NUCLEOTIDE SEQUENCE</scope>
    <source>
        <strain evidence="6">Nanhai2018</strain>
        <tissue evidence="6">Muscle</tissue>
    </source>
</reference>
<gene>
    <name evidence="6" type="ORF">HOLleu_41147</name>
</gene>
<dbReference type="InterPro" id="IPR036505">
    <property type="entry name" value="Amidase/PGRP_sf"/>
</dbReference>
<dbReference type="EMBL" id="JAIZAY010000023">
    <property type="protein sequence ID" value="KAJ8019518.1"/>
    <property type="molecule type" value="Genomic_DNA"/>
</dbReference>
<accession>A0A9Q1BBN2</accession>
<evidence type="ECO:0000256" key="1">
    <source>
        <dbReference type="ARBA" id="ARBA00007553"/>
    </source>
</evidence>
<keyword evidence="7" id="KW-1185">Reference proteome</keyword>
<dbReference type="InterPro" id="IPR006619">
    <property type="entry name" value="PGRP_domain_met/bac"/>
</dbReference>
<keyword evidence="2" id="KW-0391">Immunity</keyword>
<dbReference type="SUPFAM" id="SSF55846">
    <property type="entry name" value="N-acetylmuramoyl-L-alanine amidase-like"/>
    <property type="match status" value="2"/>
</dbReference>
<protein>
    <submittedName>
        <fullName evidence="6">Peptidoglycan recognition protein 3</fullName>
    </submittedName>
</protein>
<keyword evidence="3" id="KW-0732">Signal</keyword>
<feature type="domain" description="N-acetylmuramoyl-L-alanine amidase" evidence="4">
    <location>
        <begin position="216"/>
        <end position="353"/>
    </location>
</feature>
<dbReference type="GO" id="GO:0008270">
    <property type="term" value="F:zinc ion binding"/>
    <property type="evidence" value="ECO:0007669"/>
    <property type="project" value="InterPro"/>
</dbReference>
<dbReference type="GO" id="GO:0009253">
    <property type="term" value="P:peptidoglycan catabolic process"/>
    <property type="evidence" value="ECO:0007669"/>
    <property type="project" value="InterPro"/>
</dbReference>
<evidence type="ECO:0000259" key="4">
    <source>
        <dbReference type="SMART" id="SM00644"/>
    </source>
</evidence>
<evidence type="ECO:0000256" key="2">
    <source>
        <dbReference type="ARBA" id="ARBA00022859"/>
    </source>
</evidence>
<feature type="domain" description="Peptidoglycan recognition protein family" evidence="5">
    <location>
        <begin position="205"/>
        <end position="347"/>
    </location>
</feature>
<proteinExistence type="inferred from homology"/>
<dbReference type="AlphaFoldDB" id="A0A9Q1BBN2"/>
<dbReference type="InterPro" id="IPR002502">
    <property type="entry name" value="Amidase_domain"/>
</dbReference>
<name>A0A9Q1BBN2_HOLLE</name>
<dbReference type="PANTHER" id="PTHR11022">
    <property type="entry name" value="PEPTIDOGLYCAN RECOGNITION PROTEIN"/>
    <property type="match status" value="1"/>
</dbReference>
<feature type="signal peptide" evidence="3">
    <location>
        <begin position="1"/>
        <end position="18"/>
    </location>
</feature>
<evidence type="ECO:0000313" key="7">
    <source>
        <dbReference type="Proteomes" id="UP001152320"/>
    </source>
</evidence>
<dbReference type="SMART" id="SM00644">
    <property type="entry name" value="Ami_2"/>
    <property type="match status" value="2"/>
</dbReference>
<comment type="caution">
    <text evidence="6">The sequence shown here is derived from an EMBL/GenBank/DDBJ whole genome shotgun (WGS) entry which is preliminary data.</text>
</comment>
<dbReference type="InterPro" id="IPR015510">
    <property type="entry name" value="PGRP"/>
</dbReference>
<comment type="similarity">
    <text evidence="1">Belongs to the N-acetylmuramoyl-L-alanine amidase 2 family.</text>
</comment>